<keyword evidence="1" id="KW-1133">Transmembrane helix</keyword>
<sequence>MTDSMNTGTDMQVGLAMLFGAISLVATLAMLGTGITHQQVLSGWGFAGSVLAGSILIAVIHLYG</sequence>
<feature type="transmembrane region" description="Helical" evidence="1">
    <location>
        <begin position="12"/>
        <end position="31"/>
    </location>
</feature>
<dbReference type="GeneID" id="76201139"/>
<reference evidence="2 3" key="1">
    <citation type="journal article" date="2019" name="Int. J. Syst. Evol. Microbiol.">
        <title>The Global Catalogue of Microorganisms (GCM) 10K type strain sequencing project: providing services to taxonomists for standard genome sequencing and annotation.</title>
        <authorList>
            <consortium name="The Broad Institute Genomics Platform"/>
            <consortium name="The Broad Institute Genome Sequencing Center for Infectious Disease"/>
            <person name="Wu L."/>
            <person name="Ma J."/>
        </authorList>
    </citation>
    <scope>NUCLEOTIDE SEQUENCE [LARGE SCALE GENOMIC DNA]</scope>
    <source>
        <strain evidence="2 3">RDMS1</strain>
    </source>
</reference>
<evidence type="ECO:0000313" key="2">
    <source>
        <dbReference type="EMBL" id="MFC7191408.1"/>
    </source>
</evidence>
<dbReference type="EMBL" id="JBHTAX010000001">
    <property type="protein sequence ID" value="MFC7191408.1"/>
    <property type="molecule type" value="Genomic_DNA"/>
</dbReference>
<comment type="caution">
    <text evidence="2">The sequence shown here is derived from an EMBL/GenBank/DDBJ whole genome shotgun (WGS) entry which is preliminary data.</text>
</comment>
<feature type="transmembrane region" description="Helical" evidence="1">
    <location>
        <begin position="43"/>
        <end position="63"/>
    </location>
</feature>
<protein>
    <submittedName>
        <fullName evidence="2">Uncharacterized protein</fullName>
    </submittedName>
</protein>
<organism evidence="2 3">
    <name type="scientific">Halocatena marina</name>
    <dbReference type="NCBI Taxonomy" id="2934937"/>
    <lineage>
        <taxon>Archaea</taxon>
        <taxon>Methanobacteriati</taxon>
        <taxon>Methanobacteriota</taxon>
        <taxon>Stenosarchaea group</taxon>
        <taxon>Halobacteria</taxon>
        <taxon>Halobacteriales</taxon>
        <taxon>Natronomonadaceae</taxon>
        <taxon>Halocatena</taxon>
    </lineage>
</organism>
<keyword evidence="1" id="KW-0812">Transmembrane</keyword>
<accession>A0ABD5YUM3</accession>
<proteinExistence type="predicted"/>
<name>A0ABD5YUM3_9EURY</name>
<keyword evidence="3" id="KW-1185">Reference proteome</keyword>
<evidence type="ECO:0000313" key="3">
    <source>
        <dbReference type="Proteomes" id="UP001596417"/>
    </source>
</evidence>
<keyword evidence="1" id="KW-0472">Membrane</keyword>
<dbReference type="AlphaFoldDB" id="A0ABD5YUM3"/>
<evidence type="ECO:0000256" key="1">
    <source>
        <dbReference type="SAM" id="Phobius"/>
    </source>
</evidence>
<dbReference type="Pfam" id="PF24369">
    <property type="entry name" value="DUF7525"/>
    <property type="match status" value="1"/>
</dbReference>
<gene>
    <name evidence="2" type="ORF">ACFQL7_17455</name>
</gene>
<dbReference type="InterPro" id="IPR055947">
    <property type="entry name" value="DUF7525"/>
</dbReference>
<dbReference type="RefSeq" id="WP_248909076.1">
    <property type="nucleotide sequence ID" value="NZ_CP109979.1"/>
</dbReference>
<dbReference type="Proteomes" id="UP001596417">
    <property type="component" value="Unassembled WGS sequence"/>
</dbReference>